<dbReference type="InterPro" id="IPR021831">
    <property type="entry name" value="ParD-like"/>
</dbReference>
<evidence type="ECO:0000313" key="1">
    <source>
        <dbReference type="EMBL" id="SHH96781.1"/>
    </source>
</evidence>
<dbReference type="Pfam" id="PF11903">
    <property type="entry name" value="ParD_like"/>
    <property type="match status" value="1"/>
</dbReference>
<accession>A0A1M5XAF4</accession>
<reference evidence="1 2" key="1">
    <citation type="submission" date="2016-11" db="EMBL/GenBank/DDBJ databases">
        <authorList>
            <person name="Jaros S."/>
            <person name="Januszkiewicz K."/>
            <person name="Wedrychowicz H."/>
        </authorList>
    </citation>
    <scope>NUCLEOTIDE SEQUENCE [LARGE SCALE GENOMIC DNA]</scope>
    <source>
        <strain evidence="1 2">DSM 9705</strain>
    </source>
</reference>
<dbReference type="EMBL" id="FQXS01000018">
    <property type="protein sequence ID" value="SHH96781.1"/>
    <property type="molecule type" value="Genomic_DNA"/>
</dbReference>
<evidence type="ECO:0000313" key="2">
    <source>
        <dbReference type="Proteomes" id="UP000184139"/>
    </source>
</evidence>
<dbReference type="OrthoDB" id="5422561at2"/>
<gene>
    <name evidence="1" type="ORF">SAMN02745124_02929</name>
</gene>
<dbReference type="Proteomes" id="UP000184139">
    <property type="component" value="Unassembled WGS sequence"/>
</dbReference>
<dbReference type="AlphaFoldDB" id="A0A1M5XAF4"/>
<name>A0A1M5XAF4_9BACT</name>
<dbReference type="STRING" id="1121409.SAMN02745124_02929"/>
<sequence length="72" mass="8287">MPTAVRISEALLNDARKFSKVDHRSLTGQIEHWARIGKCAEENPDLTYDLIKEILIGIEELNQGEREEYQFG</sequence>
<organism evidence="1 2">
    <name type="scientific">Desulfofustis glycolicus DSM 9705</name>
    <dbReference type="NCBI Taxonomy" id="1121409"/>
    <lineage>
        <taxon>Bacteria</taxon>
        <taxon>Pseudomonadati</taxon>
        <taxon>Thermodesulfobacteriota</taxon>
        <taxon>Desulfobulbia</taxon>
        <taxon>Desulfobulbales</taxon>
        <taxon>Desulfocapsaceae</taxon>
        <taxon>Desulfofustis</taxon>
    </lineage>
</organism>
<proteinExistence type="predicted"/>
<protein>
    <submittedName>
        <fullName evidence="1">ParD-like antitoxin of type II toxin-antitoxin system</fullName>
    </submittedName>
</protein>
<keyword evidence="2" id="KW-1185">Reference proteome</keyword>